<organism evidence="2 3">
    <name type="scientific">Moheibacter lacus</name>
    <dbReference type="NCBI Taxonomy" id="2745851"/>
    <lineage>
        <taxon>Bacteria</taxon>
        <taxon>Pseudomonadati</taxon>
        <taxon>Bacteroidota</taxon>
        <taxon>Flavobacteriia</taxon>
        <taxon>Flavobacteriales</taxon>
        <taxon>Weeksellaceae</taxon>
        <taxon>Moheibacter</taxon>
    </lineage>
</organism>
<dbReference type="PANTHER" id="PTHR43581:SF4">
    <property type="entry name" value="ATP_GTP PHOSPHATASE"/>
    <property type="match status" value="1"/>
</dbReference>
<dbReference type="InterPro" id="IPR051396">
    <property type="entry name" value="Bact_Antivir_Def_Nuclease"/>
</dbReference>
<dbReference type="GO" id="GO:0005524">
    <property type="term" value="F:ATP binding"/>
    <property type="evidence" value="ECO:0007669"/>
    <property type="project" value="UniProtKB-KW"/>
</dbReference>
<gene>
    <name evidence="2" type="ORF">HU137_00960</name>
</gene>
<dbReference type="InterPro" id="IPR027417">
    <property type="entry name" value="P-loop_NTPase"/>
</dbReference>
<feature type="domain" description="Endonuclease GajA/Old nuclease/RecF-like AAA" evidence="1">
    <location>
        <begin position="35"/>
        <end position="366"/>
    </location>
</feature>
<dbReference type="InterPro" id="IPR041685">
    <property type="entry name" value="AAA_GajA/Old/RecF-like"/>
</dbReference>
<keyword evidence="3" id="KW-1185">Reference proteome</keyword>
<comment type="caution">
    <text evidence="2">The sequence shown here is derived from an EMBL/GenBank/DDBJ whole genome shotgun (WGS) entry which is preliminary data.</text>
</comment>
<dbReference type="Proteomes" id="UP000552241">
    <property type="component" value="Unassembled WGS sequence"/>
</dbReference>
<reference evidence="2 3" key="1">
    <citation type="submission" date="2020-07" db="EMBL/GenBank/DDBJ databases">
        <title>Moheibacter lacus sp. nov., a member of the family Flavobacteriaceae isolated from freshwater lake sediment.</title>
        <authorList>
            <person name="Liu Y."/>
        </authorList>
    </citation>
    <scope>NUCLEOTIDE SEQUENCE [LARGE SCALE GENOMIC DNA]</scope>
    <source>
        <strain evidence="2 3">BDHS18</strain>
    </source>
</reference>
<evidence type="ECO:0000313" key="3">
    <source>
        <dbReference type="Proteomes" id="UP000552241"/>
    </source>
</evidence>
<evidence type="ECO:0000259" key="1">
    <source>
        <dbReference type="Pfam" id="PF13175"/>
    </source>
</evidence>
<dbReference type="RefSeq" id="WP_182041941.1">
    <property type="nucleotide sequence ID" value="NZ_JACDZE010000001.1"/>
</dbReference>
<sequence length="663" mass="77822">MTSYDLVLDSPENKELFKDYLLNSSDQPLVCLPNFNKINIFIGSNNSGKSRFIRNLMKVKEFEGINDYIETMKKIDSYNEEISNLKSIAIRNKNEIHQGYGVMGSQTRRHIINSDSSLIELTKDSKFLDSLEINNSKFNDEHLVNYVYKAKLKLDIVKNPIKEYLRAKTYYIPTLRTAHSLFYLEEKEENQIIQDSDYQKMEEDIFYHTLSKNYKIDKEIEVFTGLHLYREILNARNSERSIRKRFEKFESFISKNFFDGKPIDIIARFQKEENLSGKNYSELISIDIEDDKQTRYLYDLGDGIQALIILMYKIFMAEENSFIFIDEPEINLHPGMQRLFLEQITTNADLKKKNLTYFITTHSNHFLDLTIEKENVSIYSFTPKISEEKTKQFIVKNVNVGDNEILQSLGVNNSSVFMANSSIWVEGISDRNYIKGFLKSYCNFINETPPKEDIDFAFFEYAGSNIDHYLFEKEFSIEESKIIIKDINALALSNKIFLLADSDNEKKSTKKGKRLIKLEEQKSKNFIPKILWEIREIENILPNQVWKKILINFCNKSLVKNHKEKVLDRINDALININSLKYQKKYIGEFLNDINNQLGKISNSNILNTSIYEKQKDGSFGTFINKRQLSEYILEENISWEIFSESKLIEELTISIYDFIKKK</sequence>
<dbReference type="PANTHER" id="PTHR43581">
    <property type="entry name" value="ATP/GTP PHOSPHATASE"/>
    <property type="match status" value="1"/>
</dbReference>
<dbReference type="Gene3D" id="3.40.50.300">
    <property type="entry name" value="P-loop containing nucleotide triphosphate hydrolases"/>
    <property type="match status" value="1"/>
</dbReference>
<dbReference type="Pfam" id="PF13175">
    <property type="entry name" value="AAA_15"/>
    <property type="match status" value="1"/>
</dbReference>
<evidence type="ECO:0000313" key="2">
    <source>
        <dbReference type="EMBL" id="MBA5628336.1"/>
    </source>
</evidence>
<name>A0A838ZLD6_9FLAO</name>
<keyword evidence="2" id="KW-0067">ATP-binding</keyword>
<dbReference type="SUPFAM" id="SSF52540">
    <property type="entry name" value="P-loop containing nucleoside triphosphate hydrolases"/>
    <property type="match status" value="1"/>
</dbReference>
<accession>A0A838ZLD6</accession>
<dbReference type="EMBL" id="JACDZE010000001">
    <property type="protein sequence ID" value="MBA5628336.1"/>
    <property type="molecule type" value="Genomic_DNA"/>
</dbReference>
<protein>
    <submittedName>
        <fullName evidence="2">ATP-binding protein</fullName>
    </submittedName>
</protein>
<proteinExistence type="predicted"/>
<keyword evidence="2" id="KW-0547">Nucleotide-binding</keyword>
<dbReference type="AlphaFoldDB" id="A0A838ZLD6"/>